<evidence type="ECO:0000256" key="1">
    <source>
        <dbReference type="ARBA" id="ARBA00022801"/>
    </source>
</evidence>
<keyword evidence="2" id="KW-0472">Membrane</keyword>
<feature type="transmembrane region" description="Helical" evidence="2">
    <location>
        <begin position="6"/>
        <end position="24"/>
    </location>
</feature>
<keyword evidence="5" id="KW-1185">Reference proteome</keyword>
<organism evidence="4 5">
    <name type="scientific">Planotetraspora mira</name>
    <dbReference type="NCBI Taxonomy" id="58121"/>
    <lineage>
        <taxon>Bacteria</taxon>
        <taxon>Bacillati</taxon>
        <taxon>Actinomycetota</taxon>
        <taxon>Actinomycetes</taxon>
        <taxon>Streptosporangiales</taxon>
        <taxon>Streptosporangiaceae</taxon>
        <taxon>Planotetraspora</taxon>
    </lineage>
</organism>
<dbReference type="Pfam" id="PF20434">
    <property type="entry name" value="BD-FAE"/>
    <property type="match status" value="1"/>
</dbReference>
<dbReference type="InterPro" id="IPR050300">
    <property type="entry name" value="GDXG_lipolytic_enzyme"/>
</dbReference>
<keyword evidence="2" id="KW-1133">Transmembrane helix</keyword>
<dbReference type="AlphaFoldDB" id="A0A8J3TXE0"/>
<sequence>MTMPLGYVASTALLAWCTFFAVVAPRRPRPLASMSFWFGLTLNEVPFLGILALLASTALAEAQGDLESPGAKATAAVALATIPGMAVSAWRGLRTDQVVGRALEQGLGTAWRDHVHKPLRRHRPWARILLLPGLMRQRNVERIPNIRYGDAGRRNLLDIYRRRGAPQNAPVLVYFHGGGFTRGAKNREARPLLYRLAGQGWVCISANYRLRPQTSFPGHQIDAKKVIAWVREHAPAYGADPSRLFVAGSSAGSNLAALCALTPNDPVFQPGFESADTSVTGAICLYGYYGHFFGGEPDETPSPNQPYAYLNPGAPPFLIAHGTKDALATVEGARNFVAQLRRVSDSTVVYAELPGGQHAFDLFHSARFEAVVDGVEAFAAWVLAAPQRTPDSAR</sequence>
<proteinExistence type="predicted"/>
<reference evidence="4 5" key="1">
    <citation type="submission" date="2021-01" db="EMBL/GenBank/DDBJ databases">
        <title>Whole genome shotgun sequence of Planotetraspora mira NBRC 15435.</title>
        <authorList>
            <person name="Komaki H."/>
            <person name="Tamura T."/>
        </authorList>
    </citation>
    <scope>NUCLEOTIDE SEQUENCE [LARGE SCALE GENOMIC DNA]</scope>
    <source>
        <strain evidence="4 5">NBRC 15435</strain>
    </source>
</reference>
<evidence type="ECO:0000313" key="5">
    <source>
        <dbReference type="Proteomes" id="UP000650628"/>
    </source>
</evidence>
<evidence type="ECO:0000256" key="2">
    <source>
        <dbReference type="SAM" id="Phobius"/>
    </source>
</evidence>
<keyword evidence="2" id="KW-0812">Transmembrane</keyword>
<dbReference type="PANTHER" id="PTHR48081:SF33">
    <property type="entry name" value="KYNURENINE FORMAMIDASE"/>
    <property type="match status" value="1"/>
</dbReference>
<feature type="domain" description="BD-FAE-like" evidence="3">
    <location>
        <begin position="157"/>
        <end position="270"/>
    </location>
</feature>
<keyword evidence="1" id="KW-0378">Hydrolase</keyword>
<name>A0A8J3TXE0_9ACTN</name>
<dbReference type="SUPFAM" id="SSF53474">
    <property type="entry name" value="alpha/beta-Hydrolases"/>
    <property type="match status" value="1"/>
</dbReference>
<protein>
    <submittedName>
        <fullName evidence="4">Esterase</fullName>
    </submittedName>
</protein>
<dbReference type="PANTHER" id="PTHR48081">
    <property type="entry name" value="AB HYDROLASE SUPERFAMILY PROTEIN C4A8.06C"/>
    <property type="match status" value="1"/>
</dbReference>
<gene>
    <name evidence="4" type="primary">lipO_2</name>
    <name evidence="4" type="ORF">Pmi06nite_76830</name>
</gene>
<dbReference type="GO" id="GO:0016787">
    <property type="term" value="F:hydrolase activity"/>
    <property type="evidence" value="ECO:0007669"/>
    <property type="project" value="UniProtKB-KW"/>
</dbReference>
<comment type="caution">
    <text evidence="4">The sequence shown here is derived from an EMBL/GenBank/DDBJ whole genome shotgun (WGS) entry which is preliminary data.</text>
</comment>
<dbReference type="Gene3D" id="3.40.50.1820">
    <property type="entry name" value="alpha/beta hydrolase"/>
    <property type="match status" value="1"/>
</dbReference>
<feature type="transmembrane region" description="Helical" evidence="2">
    <location>
        <begin position="36"/>
        <end position="55"/>
    </location>
</feature>
<dbReference type="Proteomes" id="UP000650628">
    <property type="component" value="Unassembled WGS sequence"/>
</dbReference>
<evidence type="ECO:0000313" key="4">
    <source>
        <dbReference type="EMBL" id="GII34241.1"/>
    </source>
</evidence>
<accession>A0A8J3TXE0</accession>
<dbReference type="RefSeq" id="WP_239114482.1">
    <property type="nucleotide sequence ID" value="NZ_BOOO01000048.1"/>
</dbReference>
<dbReference type="EMBL" id="BOOO01000048">
    <property type="protein sequence ID" value="GII34241.1"/>
    <property type="molecule type" value="Genomic_DNA"/>
</dbReference>
<dbReference type="InterPro" id="IPR029058">
    <property type="entry name" value="AB_hydrolase_fold"/>
</dbReference>
<dbReference type="InterPro" id="IPR049492">
    <property type="entry name" value="BD-FAE-like_dom"/>
</dbReference>
<evidence type="ECO:0000259" key="3">
    <source>
        <dbReference type="Pfam" id="PF20434"/>
    </source>
</evidence>